<feature type="region of interest" description="Disordered" evidence="6">
    <location>
        <begin position="429"/>
        <end position="484"/>
    </location>
</feature>
<protein>
    <submittedName>
        <fullName evidence="9">T-box transcription factor TBX20-like isoform X1</fullName>
    </submittedName>
</protein>
<reference evidence="9" key="1">
    <citation type="submission" date="2025-08" db="UniProtKB">
        <authorList>
            <consortium name="RefSeq"/>
        </authorList>
    </citation>
    <scope>IDENTIFICATION</scope>
    <source>
        <tissue evidence="9">Whole sample</tissue>
    </source>
</reference>
<feature type="compositionally biased region" description="Basic and acidic residues" evidence="6">
    <location>
        <begin position="460"/>
        <end position="484"/>
    </location>
</feature>
<keyword evidence="4 5" id="KW-0539">Nucleus</keyword>
<organism evidence="8 9">
    <name type="scientific">Crassostrea virginica</name>
    <name type="common">Eastern oyster</name>
    <dbReference type="NCBI Taxonomy" id="6565"/>
    <lineage>
        <taxon>Eukaryota</taxon>
        <taxon>Metazoa</taxon>
        <taxon>Spiralia</taxon>
        <taxon>Lophotrochozoa</taxon>
        <taxon>Mollusca</taxon>
        <taxon>Bivalvia</taxon>
        <taxon>Autobranchia</taxon>
        <taxon>Pteriomorphia</taxon>
        <taxon>Ostreida</taxon>
        <taxon>Ostreoidea</taxon>
        <taxon>Ostreidae</taxon>
        <taxon>Crassostrea</taxon>
    </lineage>
</organism>
<keyword evidence="2 5" id="KW-0238">DNA-binding</keyword>
<name>A0A8B8D1H4_CRAVI</name>
<dbReference type="PANTHER" id="PTHR11267">
    <property type="entry name" value="T-BOX PROTEIN-RELATED"/>
    <property type="match status" value="1"/>
</dbReference>
<dbReference type="InterPro" id="IPR001699">
    <property type="entry name" value="TF_T-box"/>
</dbReference>
<feature type="region of interest" description="Disordered" evidence="6">
    <location>
        <begin position="95"/>
        <end position="122"/>
    </location>
</feature>
<evidence type="ECO:0000256" key="1">
    <source>
        <dbReference type="ARBA" id="ARBA00023015"/>
    </source>
</evidence>
<feature type="region of interest" description="Disordered" evidence="6">
    <location>
        <begin position="30"/>
        <end position="81"/>
    </location>
</feature>
<feature type="compositionally biased region" description="Polar residues" evidence="6">
    <location>
        <begin position="30"/>
        <end position="45"/>
    </location>
</feature>
<dbReference type="PANTHER" id="PTHR11267:SF181">
    <property type="entry name" value="OPTOMOTOR-BLIND PROTEIN"/>
    <property type="match status" value="1"/>
</dbReference>
<dbReference type="GeneID" id="111123699"/>
<comment type="subcellular location">
    <subcellularLocation>
        <location evidence="5">Nucleus</location>
    </subcellularLocation>
</comment>
<feature type="domain" description="T-box" evidence="7">
    <location>
        <begin position="136"/>
        <end position="311"/>
    </location>
</feature>
<feature type="compositionally biased region" description="Low complexity" evidence="6">
    <location>
        <begin position="95"/>
        <end position="110"/>
    </location>
</feature>
<dbReference type="InterPro" id="IPR008967">
    <property type="entry name" value="p53-like_TF_DNA-bd_sf"/>
</dbReference>
<evidence type="ECO:0000313" key="9">
    <source>
        <dbReference type="RefSeq" id="XP_022321928.1"/>
    </source>
</evidence>
<feature type="compositionally biased region" description="Low complexity" evidence="6">
    <location>
        <begin position="58"/>
        <end position="81"/>
    </location>
</feature>
<dbReference type="GO" id="GO:0001708">
    <property type="term" value="P:cell fate specification"/>
    <property type="evidence" value="ECO:0007669"/>
    <property type="project" value="TreeGrafter"/>
</dbReference>
<accession>A0A8B8D1H4</accession>
<dbReference type="GO" id="GO:0005634">
    <property type="term" value="C:nucleus"/>
    <property type="evidence" value="ECO:0007669"/>
    <property type="project" value="UniProtKB-SubCell"/>
</dbReference>
<dbReference type="GO" id="GO:0000978">
    <property type="term" value="F:RNA polymerase II cis-regulatory region sequence-specific DNA binding"/>
    <property type="evidence" value="ECO:0007669"/>
    <property type="project" value="InterPro"/>
</dbReference>
<dbReference type="Gene3D" id="2.60.40.820">
    <property type="entry name" value="Transcription factor, T-box"/>
    <property type="match status" value="1"/>
</dbReference>
<evidence type="ECO:0000313" key="8">
    <source>
        <dbReference type="Proteomes" id="UP000694844"/>
    </source>
</evidence>
<dbReference type="CDD" id="cd00182">
    <property type="entry name" value="T-box"/>
    <property type="match status" value="1"/>
</dbReference>
<dbReference type="GO" id="GO:0000981">
    <property type="term" value="F:DNA-binding transcription factor activity, RNA polymerase II-specific"/>
    <property type="evidence" value="ECO:0007669"/>
    <property type="project" value="TreeGrafter"/>
</dbReference>
<dbReference type="Proteomes" id="UP000694844">
    <property type="component" value="Chromosome 3"/>
</dbReference>
<dbReference type="GO" id="GO:0045893">
    <property type="term" value="P:positive regulation of DNA-templated transcription"/>
    <property type="evidence" value="ECO:0007669"/>
    <property type="project" value="InterPro"/>
</dbReference>
<dbReference type="InterPro" id="IPR036960">
    <property type="entry name" value="T-box_sf"/>
</dbReference>
<evidence type="ECO:0000259" key="7">
    <source>
        <dbReference type="PROSITE" id="PS50252"/>
    </source>
</evidence>
<dbReference type="AlphaFoldDB" id="A0A8B8D1H4"/>
<dbReference type="OrthoDB" id="7442607at2759"/>
<keyword evidence="3" id="KW-0804">Transcription</keyword>
<keyword evidence="1" id="KW-0805">Transcription regulation</keyword>
<dbReference type="Pfam" id="PF00907">
    <property type="entry name" value="T-box"/>
    <property type="match status" value="1"/>
</dbReference>
<evidence type="ECO:0000256" key="3">
    <source>
        <dbReference type="ARBA" id="ARBA00023163"/>
    </source>
</evidence>
<gene>
    <name evidence="9" type="primary">LOC111123699</name>
</gene>
<evidence type="ECO:0000256" key="4">
    <source>
        <dbReference type="ARBA" id="ARBA00023242"/>
    </source>
</evidence>
<comment type="caution">
    <text evidence="5">Lacks conserved residue(s) required for the propagation of feature annotation.</text>
</comment>
<proteinExistence type="predicted"/>
<evidence type="ECO:0000256" key="2">
    <source>
        <dbReference type="ARBA" id="ARBA00023125"/>
    </source>
</evidence>
<feature type="compositionally biased region" description="Polar residues" evidence="6">
    <location>
        <begin position="429"/>
        <end position="440"/>
    </location>
</feature>
<keyword evidence="8" id="KW-1185">Reference proteome</keyword>
<sequence length="511" mass="58830">MTDLPIFSSWTDFGVRKYSRNKVIVQHMESTNMSLQNSDGPNIKQSKVHEAERKSSTKRVSSNTSSSPASSNESSSSEMEVQSSDMDVCQVYANSSSSGYSGMQSSSSDTGKSREDISDDNDDCIPLINGSITLSLMEAKLWYKFLEVGTEMIINRTGRRMFPYVEFSLRGVDPVGLYDVIFDIIPASSKSFKFLNNKWIPIGRKEEEYKNYPFKHPDSPRIGSEWMTRKISFEKVKLSNKPGTKAGIFTLHTLQKYLVRISIVKHERDDELSVVEFPIRATTFIAVTAYNNRDVTKLKINSNPYSKGFRFPMKRLKNHAFEQLDAKEQRMVTLEDPLKSSVYGHLKKEIPAFPQCPLDLSTNKDTSVTNNIIPCQKKIGIDKATQTDITMSDIRSWYYFLGYPLVDRYPDMNMLLYNFCPHIPRNTWEQEQCSGGQSSEFADRYSEPKSSNHYFITPTKDNEKEKKNASKSNERERGKREERLMEYNARIEMWKRDRESSRSDNPEPMKK</sequence>
<dbReference type="PRINTS" id="PR00937">
    <property type="entry name" value="TBOX"/>
</dbReference>
<dbReference type="GO" id="GO:0000785">
    <property type="term" value="C:chromatin"/>
    <property type="evidence" value="ECO:0007669"/>
    <property type="project" value="TreeGrafter"/>
</dbReference>
<dbReference type="KEGG" id="cvn:111123699"/>
<dbReference type="SMART" id="SM00425">
    <property type="entry name" value="TBOX"/>
    <property type="match status" value="1"/>
</dbReference>
<dbReference type="SUPFAM" id="SSF49417">
    <property type="entry name" value="p53-like transcription factors"/>
    <property type="match status" value="1"/>
</dbReference>
<evidence type="ECO:0000256" key="6">
    <source>
        <dbReference type="SAM" id="MobiDB-lite"/>
    </source>
</evidence>
<evidence type="ECO:0000256" key="5">
    <source>
        <dbReference type="PROSITE-ProRule" id="PRU00201"/>
    </source>
</evidence>
<dbReference type="PROSITE" id="PS50252">
    <property type="entry name" value="TBOX_3"/>
    <property type="match status" value="1"/>
</dbReference>
<dbReference type="InterPro" id="IPR046360">
    <property type="entry name" value="T-box_DNA-bd"/>
</dbReference>
<dbReference type="RefSeq" id="XP_022321928.1">
    <property type="nucleotide sequence ID" value="XM_022466220.1"/>
</dbReference>